<evidence type="ECO:0000256" key="7">
    <source>
        <dbReference type="ARBA" id="ARBA00022989"/>
    </source>
</evidence>
<keyword evidence="14" id="KW-1185">Reference proteome</keyword>
<feature type="transmembrane region" description="Helical" evidence="10">
    <location>
        <begin position="424"/>
        <end position="443"/>
    </location>
</feature>
<evidence type="ECO:0000256" key="6">
    <source>
        <dbReference type="ARBA" id="ARBA00022748"/>
    </source>
</evidence>
<feature type="transmembrane region" description="Helical" evidence="10">
    <location>
        <begin position="96"/>
        <end position="113"/>
    </location>
</feature>
<dbReference type="InterPro" id="IPR002541">
    <property type="entry name" value="Cyt_c_assembly"/>
</dbReference>
<evidence type="ECO:0000259" key="12">
    <source>
        <dbReference type="Pfam" id="PF16327"/>
    </source>
</evidence>
<dbReference type="GO" id="GO:0016829">
    <property type="term" value="F:lyase activity"/>
    <property type="evidence" value="ECO:0007669"/>
    <property type="project" value="UniProtKB-KW"/>
</dbReference>
<dbReference type="InterPro" id="IPR032523">
    <property type="entry name" value="CcmF_C"/>
</dbReference>
<feature type="transmembrane region" description="Helical" evidence="10">
    <location>
        <begin position="449"/>
        <end position="468"/>
    </location>
</feature>
<keyword evidence="6" id="KW-0201">Cytochrome c-type biogenesis</keyword>
<dbReference type="PANTHER" id="PTHR43653">
    <property type="entry name" value="CYTOCHROME C ASSEMBLY PROTEIN-RELATED"/>
    <property type="match status" value="1"/>
</dbReference>
<comment type="function">
    <text evidence="9">Required for the biogenesis of c-type cytochromes. Possible subunit of a heme lyase.</text>
</comment>
<feature type="transmembrane region" description="Helical" evidence="10">
    <location>
        <begin position="243"/>
        <end position="262"/>
    </location>
</feature>
<dbReference type="Proteomes" id="UP000624279">
    <property type="component" value="Unassembled WGS sequence"/>
</dbReference>
<dbReference type="PRINTS" id="PR01410">
    <property type="entry name" value="CCBIOGENESIS"/>
</dbReference>
<evidence type="ECO:0000256" key="2">
    <source>
        <dbReference type="ARBA" id="ARBA00009186"/>
    </source>
</evidence>
<proteinExistence type="inferred from homology"/>
<feature type="domain" description="Cytochrome c-type biogenesis protein CcmF C-terminal" evidence="12">
    <location>
        <begin position="315"/>
        <end position="637"/>
    </location>
</feature>
<dbReference type="InterPro" id="IPR003567">
    <property type="entry name" value="Cyt_c_biogenesis"/>
</dbReference>
<evidence type="ECO:0000256" key="5">
    <source>
        <dbReference type="ARBA" id="ARBA00022692"/>
    </source>
</evidence>
<evidence type="ECO:0000256" key="10">
    <source>
        <dbReference type="SAM" id="Phobius"/>
    </source>
</evidence>
<evidence type="ECO:0000256" key="9">
    <source>
        <dbReference type="ARBA" id="ARBA00037230"/>
    </source>
</evidence>
<reference evidence="13 14" key="1">
    <citation type="submission" date="2020-08" db="EMBL/GenBank/DDBJ databases">
        <title>Novel species isolated from subtropical streams in China.</title>
        <authorList>
            <person name="Lu H."/>
        </authorList>
    </citation>
    <scope>NUCLEOTIDE SEQUENCE [LARGE SCALE GENOMIC DNA]</scope>
    <source>
        <strain evidence="13 14">LX15W</strain>
    </source>
</reference>
<dbReference type="NCBIfam" id="NF007691">
    <property type="entry name" value="PRK10369.1"/>
    <property type="match status" value="1"/>
</dbReference>
<keyword evidence="3" id="KW-1003">Cell membrane</keyword>
<keyword evidence="13" id="KW-0456">Lyase</keyword>
<comment type="subcellular location">
    <subcellularLocation>
        <location evidence="1">Cell inner membrane</location>
        <topology evidence="1">Multi-pass membrane protein</topology>
    </subcellularLocation>
</comment>
<comment type="caution">
    <text evidence="13">The sequence shown here is derived from an EMBL/GenBank/DDBJ whole genome shotgun (WGS) entry which is preliminary data.</text>
</comment>
<keyword evidence="5 10" id="KW-0812">Transmembrane</keyword>
<dbReference type="NCBIfam" id="TIGR00353">
    <property type="entry name" value="nrfE"/>
    <property type="match status" value="1"/>
</dbReference>
<feature type="transmembrane region" description="Helical" evidence="10">
    <location>
        <begin position="489"/>
        <end position="511"/>
    </location>
</feature>
<feature type="transmembrane region" description="Helical" evidence="10">
    <location>
        <begin position="125"/>
        <end position="142"/>
    </location>
</feature>
<feature type="transmembrane region" description="Helical" evidence="10">
    <location>
        <begin position="616"/>
        <end position="636"/>
    </location>
</feature>
<organism evidence="13 14">
    <name type="scientific">Undibacterium flavidum</name>
    <dbReference type="NCBI Taxonomy" id="2762297"/>
    <lineage>
        <taxon>Bacteria</taxon>
        <taxon>Pseudomonadati</taxon>
        <taxon>Pseudomonadota</taxon>
        <taxon>Betaproteobacteria</taxon>
        <taxon>Burkholderiales</taxon>
        <taxon>Oxalobacteraceae</taxon>
        <taxon>Undibacterium</taxon>
    </lineage>
</organism>
<name>A0ABR6YAJ9_9BURK</name>
<feature type="transmembrane region" description="Helical" evidence="10">
    <location>
        <begin position="209"/>
        <end position="231"/>
    </location>
</feature>
<keyword evidence="8 10" id="KW-0472">Membrane</keyword>
<dbReference type="Pfam" id="PF01578">
    <property type="entry name" value="Cytochrom_C_asm"/>
    <property type="match status" value="1"/>
</dbReference>
<accession>A0ABR6YAJ9</accession>
<feature type="transmembrane region" description="Helical" evidence="10">
    <location>
        <begin position="177"/>
        <end position="197"/>
    </location>
</feature>
<dbReference type="Pfam" id="PF16327">
    <property type="entry name" value="CcmF_C"/>
    <property type="match status" value="1"/>
</dbReference>
<evidence type="ECO:0000313" key="13">
    <source>
        <dbReference type="EMBL" id="MBC3873174.1"/>
    </source>
</evidence>
<feature type="transmembrane region" description="Helical" evidence="10">
    <location>
        <begin position="41"/>
        <end position="62"/>
    </location>
</feature>
<keyword evidence="7 10" id="KW-1133">Transmembrane helix</keyword>
<feature type="transmembrane region" description="Helical" evidence="10">
    <location>
        <begin position="352"/>
        <end position="373"/>
    </location>
</feature>
<comment type="similarity">
    <text evidence="2">Belongs to the CcmF/CycK/Ccl1/NrfE/CcsA family.</text>
</comment>
<gene>
    <name evidence="13" type="ORF">H8K55_06205</name>
</gene>
<dbReference type="PRINTS" id="PR01411">
    <property type="entry name" value="CCMFBIOGNSIS"/>
</dbReference>
<feature type="transmembrane region" description="Helical" evidence="10">
    <location>
        <begin position="393"/>
        <end position="412"/>
    </location>
</feature>
<feature type="transmembrane region" description="Helical" evidence="10">
    <location>
        <begin position="312"/>
        <end position="331"/>
    </location>
</feature>
<evidence type="ECO:0000256" key="3">
    <source>
        <dbReference type="ARBA" id="ARBA00022475"/>
    </source>
</evidence>
<dbReference type="RefSeq" id="WP_186941221.1">
    <property type="nucleotide sequence ID" value="NZ_JACOGA010000005.1"/>
</dbReference>
<sequence>MLPELGTFSLILALCLASILGVAPLIGAWRADQRLLALARPLSWGQFALVSIAFILLIIAFINNDFSVTYVAHNSNSRLPLFFRIAASWGGHEGSLLLWIFVLTAWTVAVARYGQQLSHDVQARVLAVMGLINVGFLSFTLFTSNPFLRSVPAALDGRDLNPLLQDIGMIIHPPMLYMGYVGFSVAFAFAIAGLLKGELDENWAKWSRPWTLVAWAFLTIGIFLGSFWAYYELGWGGWWFWDAVENASFMPWLLGTALIHSLAVSEKRASFKNWAVLLAILCFSLSLLGTFLVRSGVLTSVHAFASDPKRGLFILAFLVIVVGGSLSLYAWRAGKLETGKGFHWFSRDAGLLLNNLFLFVAAAAILLGTLYPLFLDALHLGKISVGPPYFDTVFVPLMLPILFFVAIGPYLSWKQTNFRKLFSALQWIIFITFLTAALLFFVLKYSALLVISLSLAAWIVLATINHLIRRLRHRTGDFTLWRSARSFGSAYWGMLIAHLGIAIFLTGVSLVKGLEQGQDLNLRVGQQVEIAGLSFRFDDLRKIDGPNYIAASARFLVTDHAGKIHILEPERRIYTVQNMPMTEAAIDRGFARDLYVSLGEANQDQSWIVKIQIKPFISWIWFGCAFIALGGLFAAFDERYRHTRQHSRVPQSLPSITDMSIFSKAEI</sequence>
<evidence type="ECO:0000259" key="11">
    <source>
        <dbReference type="Pfam" id="PF01578"/>
    </source>
</evidence>
<dbReference type="EMBL" id="JACOGA010000005">
    <property type="protein sequence ID" value="MBC3873174.1"/>
    <property type="molecule type" value="Genomic_DNA"/>
</dbReference>
<evidence type="ECO:0000256" key="1">
    <source>
        <dbReference type="ARBA" id="ARBA00004429"/>
    </source>
</evidence>
<evidence type="ECO:0000256" key="8">
    <source>
        <dbReference type="ARBA" id="ARBA00023136"/>
    </source>
</evidence>
<evidence type="ECO:0000313" key="14">
    <source>
        <dbReference type="Proteomes" id="UP000624279"/>
    </source>
</evidence>
<dbReference type="InterPro" id="IPR003568">
    <property type="entry name" value="Cyt_c_biogenesis_CcmF"/>
</dbReference>
<feature type="domain" description="Cytochrome c assembly protein" evidence="11">
    <location>
        <begin position="89"/>
        <end position="295"/>
    </location>
</feature>
<keyword evidence="4" id="KW-0997">Cell inner membrane</keyword>
<evidence type="ECO:0000256" key="4">
    <source>
        <dbReference type="ARBA" id="ARBA00022519"/>
    </source>
</evidence>
<feature type="transmembrane region" description="Helical" evidence="10">
    <location>
        <begin position="6"/>
        <end position="29"/>
    </location>
</feature>
<protein>
    <submittedName>
        <fullName evidence="13">Heme lyase CcmF/NrfE family subunit</fullName>
    </submittedName>
</protein>
<dbReference type="PANTHER" id="PTHR43653:SF1">
    <property type="entry name" value="CYTOCHROME C-TYPE BIOGENESIS PROTEIN CCMF"/>
    <property type="match status" value="1"/>
</dbReference>
<feature type="transmembrane region" description="Helical" evidence="10">
    <location>
        <begin position="274"/>
        <end position="292"/>
    </location>
</feature>